<dbReference type="PANTHER" id="PTHR36985:SF1">
    <property type="entry name" value="TRANSLOCATION AND ASSEMBLY MODULE SUBUNIT TAMB"/>
    <property type="match status" value="1"/>
</dbReference>
<keyword evidence="2" id="KW-0812">Transmembrane</keyword>
<dbReference type="RefSeq" id="WP_110034567.1">
    <property type="nucleotide sequence ID" value="NZ_QGTR01000012.1"/>
</dbReference>
<accession>A0A317PDX9</accession>
<evidence type="ECO:0000313" key="8">
    <source>
        <dbReference type="Proteomes" id="UP000246352"/>
    </source>
</evidence>
<evidence type="ECO:0000256" key="1">
    <source>
        <dbReference type="ARBA" id="ARBA00004167"/>
    </source>
</evidence>
<evidence type="ECO:0000259" key="6">
    <source>
        <dbReference type="Pfam" id="PF04357"/>
    </source>
</evidence>
<dbReference type="Proteomes" id="UP000246352">
    <property type="component" value="Unassembled WGS sequence"/>
</dbReference>
<keyword evidence="4" id="KW-0472">Membrane</keyword>
<reference evidence="7 8" key="1">
    <citation type="submission" date="2018-05" db="EMBL/GenBank/DDBJ databases">
        <title>Genomic Encyclopedia of Type Strains, Phase IV (KMG-IV): sequencing the most valuable type-strain genomes for metagenomic binning, comparative biology and taxonomic classification.</title>
        <authorList>
            <person name="Goeker M."/>
        </authorList>
    </citation>
    <scope>NUCLEOTIDE SEQUENCE [LARGE SCALE GENOMIC DNA]</scope>
    <source>
        <strain evidence="7 8">DSM 16791</strain>
    </source>
</reference>
<evidence type="ECO:0000256" key="4">
    <source>
        <dbReference type="ARBA" id="ARBA00023136"/>
    </source>
</evidence>
<feature type="domain" description="Translocation and assembly module TamB C-terminal" evidence="6">
    <location>
        <begin position="1181"/>
        <end position="1532"/>
    </location>
</feature>
<keyword evidence="8" id="KW-1185">Reference proteome</keyword>
<keyword evidence="5" id="KW-0732">Signal</keyword>
<evidence type="ECO:0000256" key="3">
    <source>
        <dbReference type="ARBA" id="ARBA00022989"/>
    </source>
</evidence>
<dbReference type="PANTHER" id="PTHR36985">
    <property type="entry name" value="TRANSLOCATION AND ASSEMBLY MODULE SUBUNIT TAMB"/>
    <property type="match status" value="1"/>
</dbReference>
<protein>
    <submittedName>
        <fullName evidence="7">Autotransporter secretion inner membrane protein TamB</fullName>
    </submittedName>
</protein>
<gene>
    <name evidence="7" type="ORF">DFR52_1124</name>
</gene>
<comment type="subcellular location">
    <subcellularLocation>
        <location evidence="1">Membrane</location>
        <topology evidence="1">Single-pass membrane protein</topology>
    </subcellularLocation>
</comment>
<dbReference type="GO" id="GO:0009306">
    <property type="term" value="P:protein secretion"/>
    <property type="evidence" value="ECO:0007669"/>
    <property type="project" value="InterPro"/>
</dbReference>
<dbReference type="InterPro" id="IPR007452">
    <property type="entry name" value="TamB_C"/>
</dbReference>
<dbReference type="GO" id="GO:0005886">
    <property type="term" value="C:plasma membrane"/>
    <property type="evidence" value="ECO:0007669"/>
    <property type="project" value="InterPro"/>
</dbReference>
<evidence type="ECO:0000256" key="2">
    <source>
        <dbReference type="ARBA" id="ARBA00022692"/>
    </source>
</evidence>
<evidence type="ECO:0000256" key="5">
    <source>
        <dbReference type="SAM" id="SignalP"/>
    </source>
</evidence>
<dbReference type="Pfam" id="PF04357">
    <property type="entry name" value="TamB"/>
    <property type="match status" value="1"/>
</dbReference>
<dbReference type="GO" id="GO:0097347">
    <property type="term" value="C:TAM protein secretion complex"/>
    <property type="evidence" value="ECO:0007669"/>
    <property type="project" value="TreeGrafter"/>
</dbReference>
<evidence type="ECO:0000313" key="7">
    <source>
        <dbReference type="EMBL" id="PWV95353.1"/>
    </source>
</evidence>
<organism evidence="7 8">
    <name type="scientific">Hoeflea marina</name>
    <dbReference type="NCBI Taxonomy" id="274592"/>
    <lineage>
        <taxon>Bacteria</taxon>
        <taxon>Pseudomonadati</taxon>
        <taxon>Pseudomonadota</taxon>
        <taxon>Alphaproteobacteria</taxon>
        <taxon>Hyphomicrobiales</taxon>
        <taxon>Rhizobiaceae</taxon>
        <taxon>Hoeflea</taxon>
    </lineage>
</organism>
<feature type="signal peptide" evidence="5">
    <location>
        <begin position="1"/>
        <end position="19"/>
    </location>
</feature>
<sequence length="1532" mass="155905">MIRLTIALLMFLLAGPAFAQDTPDEERSWLIGFVESRLSGPNLQIRIGGIQGVLSSEATIDTITVADRDGIWMRIVNARIDWNRSALLRGRLDIETLGADLIEVTRRPLPEEGLPSPEAAPFALPELPLAIELGNLNIARVTFGETVFGQAAELAVTGRLLFEDGSLDTALDMQRLDGSGGQLKLGATYANETGLLDLNLTLSEPENGVVANLLNVDGRPPIELALSGSGPVDDLDLALTLDAADERVLTGSARFDGTSEGTAFSADLEGAVSRLVAPLYRDFFGAETALQVAGVAKKAGGFRIDSLDLRSAALTLAAKAETTADGFLERLGIDAGISPTAGGRVVLPVPGGETTIETGRLQVDYDAKRDGEWTALLDLQRLVTTNFSADTIRLALDGLAQNPGDPAARRITYRMDGSAAGIVAERADVAEALGDTIDLAAEGSWQAGAPLTIDSASLRGAALSLTLAGEVIDYAYRGDLAIETSSIAPFSTMAGRELSGALTLAAKGEIRPVSGAFDLMLDGRSTDLRVANEAADNLLGGVTTITGRVARGETGLTADTLRIANPQVEITADGTYATGAADFDLDLALADLALVSPEASGRLTATGRATGSDGRINLKLDASVPSGKLAGKTLTQATIGFDGVLVDQNLDGSLKGDAFLDGVRVDLSSSIVVADGERRLSDLSFVAGGARLTGALTQTKAGLFTGALSLDAADISTAAALLLTDASGAINADIKLAVDEDRQTVDLSATIDALVLDTVRIGAAELSAQVDDAFGVPAVDGQIKATALVAAGIEVDRLDATASRRGEATDFTADAQLENGAAIKASGALSPEGNGYRLALDRADLSQGRLSAALARPASLLVEGSDVTIDSLELAIGDGSLSVSGSIAQAIGLKVAISALPLDIANAVRPDLELGGTLNGTAEVTGTRAAPEAQFDLRGDAVAAAALRTAGLGPLTIAAQGTTTGERLNVTASVDDGGGFSARVAGGVPLDDGALALDVSLTSFPLATLNALAPGQDLRGDLRGTARIGGTLADPTADFDLTAAGVSAAALATAGAAPIDVVASGRYADGGVSLTRASANGPQGLAVSASGRIPLSGPGLQLSVTGSAPMALANRFLVDRGTQFSGSLSLNANVTGSIADPDFGGTLSTSGAGVVDPLTQVRLSAISIDASLSAQAVTIRGLSATVGGGGSVSGSGSVSLNAAAGFPADIRIVLDQARYADGNFVVATVSGAVAINGPLTRDPVISGALDVDRAELSVAGSLTGGPAAIDVIHIAPPRDVAATLRRAGVESNIPVPVSRPSVVRLNVLVRAPNRIFVRGRGLDAELGGEVRLTGPLTDIQPVGAFNLIRGRLSILGQRITFDEGTVTLIGDLDPVVDFTARTEGSDITVFVNVRGPISDLSITFSSQPDLPQDEVLARLIFDRSLNELSAFQIARLAAAAAELAGGSGGGLLGNLRDAAGLDDLDVVSDGEGGTAVRAGRYIQDNIYLGVEAGSGGTTRGTINLDITDDVKARGSIGTGGDSSVGIFLERDY</sequence>
<keyword evidence="3" id="KW-1133">Transmembrane helix</keyword>
<comment type="caution">
    <text evidence="7">The sequence shown here is derived from an EMBL/GenBank/DDBJ whole genome shotgun (WGS) entry which is preliminary data.</text>
</comment>
<dbReference type="OrthoDB" id="7784409at2"/>
<proteinExistence type="predicted"/>
<feature type="chain" id="PRO_5016315310" evidence="5">
    <location>
        <begin position="20"/>
        <end position="1532"/>
    </location>
</feature>
<name>A0A317PDX9_9HYPH</name>
<dbReference type="EMBL" id="QGTR01000012">
    <property type="protein sequence ID" value="PWV95353.1"/>
    <property type="molecule type" value="Genomic_DNA"/>
</dbReference>